<organism evidence="10 11">
    <name type="scientific">Arsenophonus apicola</name>
    <dbReference type="NCBI Taxonomy" id="2879119"/>
    <lineage>
        <taxon>Bacteria</taxon>
        <taxon>Pseudomonadati</taxon>
        <taxon>Pseudomonadota</taxon>
        <taxon>Gammaproteobacteria</taxon>
        <taxon>Enterobacterales</taxon>
        <taxon>Morganellaceae</taxon>
        <taxon>Arsenophonus</taxon>
    </lineage>
</organism>
<comment type="pathway">
    <text evidence="2">Bacterial outer membrane biogenesis; LPS core biosynthesis.</text>
</comment>
<dbReference type="Gene3D" id="3.90.550.10">
    <property type="entry name" value="Spore Coat Polysaccharide Biosynthesis Protein SpsA, Chain A"/>
    <property type="match status" value="1"/>
</dbReference>
<dbReference type="InterPro" id="IPR013645">
    <property type="entry name" value="Glyco_transf_8N"/>
</dbReference>
<dbReference type="InterPro" id="IPR002495">
    <property type="entry name" value="Glyco_trans_8"/>
</dbReference>
<keyword evidence="11" id="KW-1185">Reference proteome</keyword>
<evidence type="ECO:0000256" key="6">
    <source>
        <dbReference type="ARBA" id="ARBA00022723"/>
    </source>
</evidence>
<gene>
    <name evidence="10" type="ORF">QG404_00670</name>
</gene>
<dbReference type="InterPro" id="IPR050748">
    <property type="entry name" value="Glycosyltrans_8_dom-fam"/>
</dbReference>
<dbReference type="PANTHER" id="PTHR13778">
    <property type="entry name" value="GLYCOSYLTRANSFERASE 8 DOMAIN-CONTAINING PROTEIN"/>
    <property type="match status" value="1"/>
</dbReference>
<keyword evidence="7" id="KW-0460">Magnesium</keyword>
<evidence type="ECO:0000256" key="4">
    <source>
        <dbReference type="ARBA" id="ARBA00022676"/>
    </source>
</evidence>
<comment type="cofactor">
    <cofactor evidence="1">
        <name>Mg(2+)</name>
        <dbReference type="ChEBI" id="CHEBI:18420"/>
    </cofactor>
</comment>
<keyword evidence="5" id="KW-0808">Transferase</keyword>
<accession>A0ABY8NY64</accession>
<comment type="similarity">
    <text evidence="3">Belongs to the glycosyltransferase 8 family.</text>
</comment>
<geneLocation type="plasmid" evidence="10 11">
    <name>paApi_AU1</name>
</geneLocation>
<dbReference type="PANTHER" id="PTHR13778:SF47">
    <property type="entry name" value="LIPOPOLYSACCHARIDE 1,3-GALACTOSYLTRANSFERASE"/>
    <property type="match status" value="1"/>
</dbReference>
<keyword evidence="8" id="KW-0448">Lipopolysaccharide biosynthesis</keyword>
<dbReference type="Pfam" id="PF08437">
    <property type="entry name" value="Glyco_transf_8C"/>
    <property type="match status" value="1"/>
</dbReference>
<evidence type="ECO:0000256" key="3">
    <source>
        <dbReference type="ARBA" id="ARBA00006351"/>
    </source>
</evidence>
<evidence type="ECO:0000256" key="1">
    <source>
        <dbReference type="ARBA" id="ARBA00001946"/>
    </source>
</evidence>
<dbReference type="Proteomes" id="UP001231859">
    <property type="component" value="Plasmid paApi_AU1"/>
</dbReference>
<feature type="domain" description="Glycosyl transferase family 8 C-terminal" evidence="9">
    <location>
        <begin position="278"/>
        <end position="331"/>
    </location>
</feature>
<dbReference type="SUPFAM" id="SSF53448">
    <property type="entry name" value="Nucleotide-diphospho-sugar transferases"/>
    <property type="match status" value="1"/>
</dbReference>
<sequence>MINENEFEAAKLVTKVINLVDDELKYSDDVFNIAYGVDKNFLFGTGVSITSILMHNKNIDFHFHVFTDFFDDEQESLFSQLAKQYNTKITIYLLKCEELKNLPTNHCWSYSIYFRLIIVDYLKNKIKNVLYLDSDAFCKGSMVDLKKLNFEDDIILYAVHDSEAKDKSKLKIDTNKYFNSGFLYINLIKYNKCKITKKVFKELNEKNSLNYPDQDALNICLNKNVKLIDVKYNTFFPIDALIRTKSKNKFFIYHHSVIVHYVGLSKPWHDWTTDYIETEIFRLAKSKSPWSSYQLLKPKSYKEISRKSRHLKYQKKYLKSYVFYIKYILAKISRKK</sequence>
<keyword evidence="4" id="KW-0328">Glycosyltransferase</keyword>
<evidence type="ECO:0000256" key="7">
    <source>
        <dbReference type="ARBA" id="ARBA00022842"/>
    </source>
</evidence>
<dbReference type="CDD" id="cd04194">
    <property type="entry name" value="GT8_A4GalT_like"/>
    <property type="match status" value="1"/>
</dbReference>
<evidence type="ECO:0000256" key="8">
    <source>
        <dbReference type="ARBA" id="ARBA00022985"/>
    </source>
</evidence>
<dbReference type="InterPro" id="IPR029044">
    <property type="entry name" value="Nucleotide-diphossugar_trans"/>
</dbReference>
<protein>
    <submittedName>
        <fullName evidence="10">Glycosyltransferase</fullName>
    </submittedName>
</protein>
<evidence type="ECO:0000256" key="2">
    <source>
        <dbReference type="ARBA" id="ARBA00004713"/>
    </source>
</evidence>
<proteinExistence type="inferred from homology"/>
<dbReference type="Pfam" id="PF01501">
    <property type="entry name" value="Glyco_transf_8"/>
    <property type="match status" value="1"/>
</dbReference>
<dbReference type="RefSeq" id="WP_280936956.1">
    <property type="nucleotide sequence ID" value="NZ_CP123757.1"/>
</dbReference>
<evidence type="ECO:0000313" key="10">
    <source>
        <dbReference type="EMBL" id="WGO82197.1"/>
    </source>
</evidence>
<dbReference type="EMBL" id="CP123757">
    <property type="protein sequence ID" value="WGO82197.1"/>
    <property type="molecule type" value="Genomic_DNA"/>
</dbReference>
<evidence type="ECO:0000313" key="11">
    <source>
        <dbReference type="Proteomes" id="UP001231859"/>
    </source>
</evidence>
<name>A0ABY8NY64_9GAMM</name>
<reference evidence="10 11" key="1">
    <citation type="submission" date="2023-04" db="EMBL/GenBank/DDBJ databases">
        <title>Genome dynamics across the evolutionary transition to endosymbiosis.</title>
        <authorList>
            <person name="Siozios S."/>
            <person name="Nadal-Jimenez P."/>
            <person name="Azagi T."/>
            <person name="Sprong H."/>
            <person name="Frost C.L."/>
            <person name="Parratt S.R."/>
            <person name="Taylor G."/>
            <person name="Brettell L."/>
            <person name="Lew K.C."/>
            <person name="Croft L."/>
            <person name="King K.C."/>
            <person name="Brockhurst M.A."/>
            <person name="Hypsa V."/>
            <person name="Novakova E."/>
            <person name="Darby A.C."/>
            <person name="Hurst G.D.D."/>
        </authorList>
    </citation>
    <scope>NUCLEOTIDE SEQUENCE [LARGE SCALE GENOMIC DNA]</scope>
    <source>
        <strain evidence="11">aApi_AU</strain>
        <plasmid evidence="10 11">paApi_AU1</plasmid>
    </source>
</reference>
<evidence type="ECO:0000259" key="9">
    <source>
        <dbReference type="Pfam" id="PF08437"/>
    </source>
</evidence>
<evidence type="ECO:0000256" key="5">
    <source>
        <dbReference type="ARBA" id="ARBA00022679"/>
    </source>
</evidence>
<keyword evidence="6" id="KW-0479">Metal-binding</keyword>
<keyword evidence="10" id="KW-0614">Plasmid</keyword>